<evidence type="ECO:0000313" key="10">
    <source>
        <dbReference type="EMBL" id="AKQ46442.1"/>
    </source>
</evidence>
<dbReference type="PROSITE" id="PS52016">
    <property type="entry name" value="TONB_DEPENDENT_REC_3"/>
    <property type="match status" value="1"/>
</dbReference>
<dbReference type="NCBIfam" id="TIGR04056">
    <property type="entry name" value="OMP_RagA_SusC"/>
    <property type="match status" value="1"/>
</dbReference>
<proteinExistence type="inferred from homology"/>
<gene>
    <name evidence="10" type="ORF">TH63_13725</name>
</gene>
<evidence type="ECO:0000256" key="2">
    <source>
        <dbReference type="ARBA" id="ARBA00022448"/>
    </source>
</evidence>
<dbReference type="SUPFAM" id="SSF49464">
    <property type="entry name" value="Carboxypeptidase regulatory domain-like"/>
    <property type="match status" value="1"/>
</dbReference>
<dbReference type="InterPro" id="IPR037066">
    <property type="entry name" value="Plug_dom_sf"/>
</dbReference>
<comment type="subcellular location">
    <subcellularLocation>
        <location evidence="1 7">Cell outer membrane</location>
        <topology evidence="1 7">Multi-pass membrane protein</topology>
    </subcellularLocation>
</comment>
<name>A0A0H4VR75_9BACT</name>
<evidence type="ECO:0000259" key="9">
    <source>
        <dbReference type="Pfam" id="PF07715"/>
    </source>
</evidence>
<feature type="signal peptide" evidence="8">
    <location>
        <begin position="1"/>
        <end position="26"/>
    </location>
</feature>
<dbReference type="InterPro" id="IPR036942">
    <property type="entry name" value="Beta-barrel_TonB_sf"/>
</dbReference>
<evidence type="ECO:0000256" key="7">
    <source>
        <dbReference type="PROSITE-ProRule" id="PRU01360"/>
    </source>
</evidence>
<dbReference type="InterPro" id="IPR008969">
    <property type="entry name" value="CarboxyPept-like_regulatory"/>
</dbReference>
<evidence type="ECO:0000313" key="11">
    <source>
        <dbReference type="Proteomes" id="UP000036458"/>
    </source>
</evidence>
<dbReference type="EMBL" id="CP010777">
    <property type="protein sequence ID" value="AKQ46442.1"/>
    <property type="molecule type" value="Genomic_DNA"/>
</dbReference>
<dbReference type="Pfam" id="PF07715">
    <property type="entry name" value="Plug"/>
    <property type="match status" value="1"/>
</dbReference>
<dbReference type="InterPro" id="IPR023996">
    <property type="entry name" value="TonB-dep_OMP_SusC/RagA"/>
</dbReference>
<feature type="chain" id="PRO_5005211082" description="TonB-dependent receptor plug domain-containing protein" evidence="8">
    <location>
        <begin position="27"/>
        <end position="1072"/>
    </location>
</feature>
<dbReference type="Proteomes" id="UP000036458">
    <property type="component" value="Chromosome"/>
</dbReference>
<keyword evidence="8" id="KW-0732">Signal</keyword>
<dbReference type="SUPFAM" id="SSF56935">
    <property type="entry name" value="Porins"/>
    <property type="match status" value="1"/>
</dbReference>
<protein>
    <recommendedName>
        <fullName evidence="9">TonB-dependent receptor plug domain-containing protein</fullName>
    </recommendedName>
</protein>
<dbReference type="Pfam" id="PF13715">
    <property type="entry name" value="CarbopepD_reg_2"/>
    <property type="match status" value="1"/>
</dbReference>
<dbReference type="GO" id="GO:0009279">
    <property type="term" value="C:cell outer membrane"/>
    <property type="evidence" value="ECO:0007669"/>
    <property type="project" value="UniProtKB-SubCell"/>
</dbReference>
<keyword evidence="6 7" id="KW-0998">Cell outer membrane</keyword>
<reference evidence="10 11" key="1">
    <citation type="submission" date="2015-01" db="EMBL/GenBank/DDBJ databases">
        <title>Rufibacter sp./DG31D/ whole genome sequencing.</title>
        <authorList>
            <person name="Kim M.K."/>
            <person name="Srinivasan S."/>
            <person name="Lee J.-J."/>
        </authorList>
    </citation>
    <scope>NUCLEOTIDE SEQUENCE [LARGE SCALE GENOMIC DNA]</scope>
    <source>
        <strain evidence="10 11">DG31D</strain>
    </source>
</reference>
<keyword evidence="2 7" id="KW-0813">Transport</keyword>
<dbReference type="PATRIC" id="fig|1379910.4.peg.2982"/>
<dbReference type="KEGG" id="ruf:TH63_13725"/>
<accession>A0A0H4VR75</accession>
<evidence type="ECO:0000256" key="1">
    <source>
        <dbReference type="ARBA" id="ARBA00004571"/>
    </source>
</evidence>
<dbReference type="Gene3D" id="2.40.170.20">
    <property type="entry name" value="TonB-dependent receptor, beta-barrel domain"/>
    <property type="match status" value="1"/>
</dbReference>
<keyword evidence="4 7" id="KW-0812">Transmembrane</keyword>
<dbReference type="InterPro" id="IPR012910">
    <property type="entry name" value="Plug_dom"/>
</dbReference>
<organism evidence="10 11">
    <name type="scientific">Rufibacter radiotolerans</name>
    <dbReference type="NCBI Taxonomy" id="1379910"/>
    <lineage>
        <taxon>Bacteria</taxon>
        <taxon>Pseudomonadati</taxon>
        <taxon>Bacteroidota</taxon>
        <taxon>Cytophagia</taxon>
        <taxon>Cytophagales</taxon>
        <taxon>Hymenobacteraceae</taxon>
        <taxon>Rufibacter</taxon>
    </lineage>
</organism>
<dbReference type="InterPro" id="IPR039426">
    <property type="entry name" value="TonB-dep_rcpt-like"/>
</dbReference>
<dbReference type="Gene3D" id="2.60.40.1120">
    <property type="entry name" value="Carboxypeptidase-like, regulatory domain"/>
    <property type="match status" value="1"/>
</dbReference>
<comment type="similarity">
    <text evidence="7">Belongs to the TonB-dependent receptor family.</text>
</comment>
<keyword evidence="5 7" id="KW-0472">Membrane</keyword>
<sequence length="1072" mass="117221">MPVLYKRIKELSFLLALASTPVCAFAQQNGTVGASSDTIAVSQQPVVGLKVTGTVTAAATKLPLAGISVGVPGFSAALTDDNGGFSVAVPSSSTSLTVEGEGYQRKEVPVKGRTNVAISLNEVNFNSIYDIAVLPNNISKPNNQGTGAVVSLDPNQQKWATSAETPENFLQGKVAGLNVVRRSGTPGIGANLFLRGYSSLYTTNQPLVIVDGMIYDMNDYGGSIISNHFTNPLSNIDVKDIDNITVIKDAASIYGSKGANGAIIITTGRAQELATKIDFASYAGLNMAPDNIPVMNAANYRIYLSDVLKSSGLTDNQIQTRPYMNDNVSNPDYYTYHNNTNWQKEVLKRSYSQNYYMRVVGGDNIAKYALSLGVLDNGGVVKDTRFQRYNTLFNADLNMTPKLTVNTNVAFTYSEQNLADQGIAVNTNPIYLSLIKAPFLSRNEISSAGVTSPNLSDTDIFNVGNPVAITNTMQTTGINYRFFGSAKFNYALTKNLVASTQYGITYDKIRENFFVPRRGTSSEQLENAIAESRMGAQVQRLFAVFSDTRLAYNKTFNHIHSVDGSIGLRYSKNDSETDSGFGFNSATDELRTIGTGAASLRRAGGDIGNWLWLNYYADANYGFLNKYFLSLNLAVDGSSRFGKEAENGISLFDRKFGVFPSVGAAWLVSSENFMAGIDLVEMLKLRTTYSISGNDDIGNYTARQYYVSQSLLDFQGLVRGNIGNPALQWETNRKLNAGVDLGLFNERLSLSVDAFWNVTDDMLVREQLISATGFDFMFTNNGEMLNQGVDLSLNSRVINTSAFKWDLGLTLSKYKNEITDLSTDQFITQFAGANILTKVGQEANLFYGYKTNGVYTTNAEAAQAGLSTRTPSGEVVAFQGGDMRFVNFNNEGASNGLIDESDMVVIGNPNPDFTGSFNTKLQYNRLSLDAFFTFSKGNDIYNYTRAQLESASGTANQTDAVINRWRTDGQVTDMSRASWGDPVGNARFSDRWIEDGSYLRFRTLTLKYDLPLNTKYIKSASFYATANNLVTFTKYKGYDPEFSAGETIFAQGVDIGLIPQYRSVLLGVRIGL</sequence>
<evidence type="ECO:0000256" key="8">
    <source>
        <dbReference type="SAM" id="SignalP"/>
    </source>
</evidence>
<keyword evidence="11" id="KW-1185">Reference proteome</keyword>
<dbReference type="AlphaFoldDB" id="A0A0H4VR75"/>
<evidence type="ECO:0000256" key="3">
    <source>
        <dbReference type="ARBA" id="ARBA00022452"/>
    </source>
</evidence>
<evidence type="ECO:0000256" key="6">
    <source>
        <dbReference type="ARBA" id="ARBA00023237"/>
    </source>
</evidence>
<dbReference type="RefSeq" id="WP_048921436.1">
    <property type="nucleotide sequence ID" value="NZ_CP010777.1"/>
</dbReference>
<feature type="domain" description="TonB-dependent receptor plug" evidence="9">
    <location>
        <begin position="160"/>
        <end position="262"/>
    </location>
</feature>
<dbReference type="STRING" id="1379910.TH63_13725"/>
<evidence type="ECO:0000256" key="5">
    <source>
        <dbReference type="ARBA" id="ARBA00023136"/>
    </source>
</evidence>
<dbReference type="Gene3D" id="2.170.130.10">
    <property type="entry name" value="TonB-dependent receptor, plug domain"/>
    <property type="match status" value="1"/>
</dbReference>
<dbReference type="OrthoDB" id="830178at2"/>
<evidence type="ECO:0000256" key="4">
    <source>
        <dbReference type="ARBA" id="ARBA00022692"/>
    </source>
</evidence>
<keyword evidence="3 7" id="KW-1134">Transmembrane beta strand</keyword>